<name>A0AAV3R466_LITER</name>
<dbReference type="Gene3D" id="1.25.40.10">
    <property type="entry name" value="Tetratricopeptide repeat domain"/>
    <property type="match status" value="1"/>
</dbReference>
<proteinExistence type="predicted"/>
<dbReference type="InterPro" id="IPR011990">
    <property type="entry name" value="TPR-like_helical_dom_sf"/>
</dbReference>
<keyword evidence="5" id="KW-0175">Coiled coil</keyword>
<dbReference type="InterPro" id="IPR016024">
    <property type="entry name" value="ARM-type_fold"/>
</dbReference>
<dbReference type="PANTHER" id="PTHR46578:SF1">
    <property type="entry name" value="ARM-REPEAT_TETRATRICOPEPTIDE REPEAT (TPR)-LIKE PROTEIN"/>
    <property type="match status" value="1"/>
</dbReference>
<dbReference type="PANTHER" id="PTHR46578">
    <property type="entry name" value="ARM-REPEAT/TETRATRICOPEPTIDE REPEAT (TPR)-LIKE PROTEIN"/>
    <property type="match status" value="1"/>
</dbReference>
<dbReference type="Proteomes" id="UP001454036">
    <property type="component" value="Unassembled WGS sequence"/>
</dbReference>
<accession>A0AAV3R466</accession>
<organism evidence="7 8">
    <name type="scientific">Lithospermum erythrorhizon</name>
    <name type="common">Purple gromwell</name>
    <name type="synonym">Lithospermum officinale var. erythrorhizon</name>
    <dbReference type="NCBI Taxonomy" id="34254"/>
    <lineage>
        <taxon>Eukaryota</taxon>
        <taxon>Viridiplantae</taxon>
        <taxon>Streptophyta</taxon>
        <taxon>Embryophyta</taxon>
        <taxon>Tracheophyta</taxon>
        <taxon>Spermatophyta</taxon>
        <taxon>Magnoliopsida</taxon>
        <taxon>eudicotyledons</taxon>
        <taxon>Gunneridae</taxon>
        <taxon>Pentapetalae</taxon>
        <taxon>asterids</taxon>
        <taxon>lamiids</taxon>
        <taxon>Boraginales</taxon>
        <taxon>Boraginaceae</taxon>
        <taxon>Boraginoideae</taxon>
        <taxon>Lithospermeae</taxon>
        <taxon>Lithospermum</taxon>
    </lineage>
</organism>
<evidence type="ECO:0000256" key="2">
    <source>
        <dbReference type="ARBA" id="ARBA00004216"/>
    </source>
</evidence>
<dbReference type="Gene3D" id="1.25.10.10">
    <property type="entry name" value="Leucine-rich Repeat Variant"/>
    <property type="match status" value="1"/>
</dbReference>
<dbReference type="EMBL" id="BAABME010006965">
    <property type="protein sequence ID" value="GAA0169757.1"/>
    <property type="molecule type" value="Genomic_DNA"/>
</dbReference>
<protein>
    <recommendedName>
        <fullName evidence="3">Protein unc-45 homolog B</fullName>
    </recommendedName>
</protein>
<dbReference type="InterPro" id="IPR011989">
    <property type="entry name" value="ARM-like"/>
</dbReference>
<evidence type="ECO:0000259" key="6">
    <source>
        <dbReference type="Pfam" id="PF26524"/>
    </source>
</evidence>
<feature type="domain" description="ARM repeat N-terminal plant" evidence="6">
    <location>
        <begin position="39"/>
        <end position="279"/>
    </location>
</feature>
<dbReference type="InterPro" id="IPR058868">
    <property type="entry name" value="ARM_7"/>
</dbReference>
<evidence type="ECO:0000313" key="8">
    <source>
        <dbReference type="Proteomes" id="UP001454036"/>
    </source>
</evidence>
<evidence type="ECO:0000256" key="4">
    <source>
        <dbReference type="ARBA" id="ARBA00022737"/>
    </source>
</evidence>
<dbReference type="Pfam" id="PF26524">
    <property type="entry name" value="ARM_7"/>
    <property type="match status" value="1"/>
</dbReference>
<evidence type="ECO:0000313" key="7">
    <source>
        <dbReference type="EMBL" id="GAA0169757.1"/>
    </source>
</evidence>
<comment type="caution">
    <text evidence="7">The sequence shown here is derived from an EMBL/GenBank/DDBJ whole genome shotgun (WGS) entry which is preliminary data.</text>
</comment>
<dbReference type="SUPFAM" id="SSF48452">
    <property type="entry name" value="TPR-like"/>
    <property type="match status" value="1"/>
</dbReference>
<gene>
    <name evidence="7" type="ORF">LIER_24165</name>
</gene>
<dbReference type="SUPFAM" id="SSF48371">
    <property type="entry name" value="ARM repeat"/>
    <property type="match status" value="1"/>
</dbReference>
<feature type="coiled-coil region" evidence="5">
    <location>
        <begin position="416"/>
        <end position="445"/>
    </location>
</feature>
<dbReference type="SMART" id="SM00185">
    <property type="entry name" value="ARM"/>
    <property type="match status" value="2"/>
</dbReference>
<evidence type="ECO:0000256" key="5">
    <source>
        <dbReference type="SAM" id="Coils"/>
    </source>
</evidence>
<dbReference type="InterPro" id="IPR000225">
    <property type="entry name" value="Armadillo"/>
</dbReference>
<reference evidence="7 8" key="1">
    <citation type="submission" date="2024-01" db="EMBL/GenBank/DDBJ databases">
        <title>The complete chloroplast genome sequence of Lithospermum erythrorhizon: insights into the phylogenetic relationship among Boraginaceae species and the maternal lineages of purple gromwells.</title>
        <authorList>
            <person name="Okada T."/>
            <person name="Watanabe K."/>
        </authorList>
    </citation>
    <scope>NUCLEOTIDE SEQUENCE [LARGE SCALE GENOMIC DNA]</scope>
</reference>
<evidence type="ECO:0000256" key="3">
    <source>
        <dbReference type="ARBA" id="ARBA00020768"/>
    </source>
</evidence>
<comment type="subcellular location">
    <subcellularLocation>
        <location evidence="1">Cytoplasm</location>
        <location evidence="1">Myofibril</location>
        <location evidence="1">Sarcomere</location>
        <location evidence="1">A band</location>
    </subcellularLocation>
    <subcellularLocation>
        <location evidence="2">Cytoplasm</location>
        <location evidence="2">Myofibril</location>
        <location evidence="2">Sarcomere</location>
        <location evidence="2">Z line</location>
    </subcellularLocation>
</comment>
<keyword evidence="4" id="KW-0677">Repeat</keyword>
<sequence>MKKTGVKTPIPSFKTNLTTIKTACNKPSSNDEEQINCLINPSCFFCIMKEPDSSTKKSKITNYIKKLPFLDDYHELILVVSGIWNMAMTNKADENQELPCLGIFECMSFLIHKGIKDGPWIQKNQNIYIPYYAAHIIGSYTINDVDHARKSVDSGVIPPLMELLSGKISWVEQRVAVRALGHLASYDETFQDLLPYEEEIVKLCMHLASTCLEEVFEMFIAVKDKRKRLKYMCDLLTRGNGGFEEENLKAGEWASQIQCWCLHLLCCFAMKKRSLDLICTQEFLKQLSEMWGGLSNNSSPSGVGLIRILCYTKEGRESIAKSRNVLDHLCNLTRSSDNWQYMAIDCLLLLLSDPDTRHKVVEVAAFLIDLVELRSLGGRSNLGERIASSLILDFKQTKTETIKNSKVQKVLEELWNSKVLRRKKEQRLTNEKAEEKRVIVNLIKQQGNQRFCMGDIKDALLNYTKALDLCPLRFRNERLVLFSNRSQCNLLLKDPDSAISDATRALCLSNPPNSHAKSLWRRSQAYDMKGLAKESLMDCIMFITCGFFKSSNGRREHTRIPYYALTMINKQMHSTWLFRKVQSKSTHSDEDEDDNIKNMEKS</sequence>
<dbReference type="AlphaFoldDB" id="A0AAV3R466"/>
<keyword evidence="8" id="KW-1185">Reference proteome</keyword>
<evidence type="ECO:0000256" key="1">
    <source>
        <dbReference type="ARBA" id="ARBA00004161"/>
    </source>
</evidence>